<comment type="caution">
    <text evidence="5">The sequence shown here is derived from an EMBL/GenBank/DDBJ whole genome shotgun (WGS) entry which is preliminary data.</text>
</comment>
<dbReference type="OrthoDB" id="6236007at2759"/>
<proteinExistence type="predicted"/>
<dbReference type="Pfam" id="PF01826">
    <property type="entry name" value="TIL"/>
    <property type="match status" value="1"/>
</dbReference>
<sequence length="90" mass="9864">MKFFLWFSSLALVVMSVQGQAPSVTPIKCERPNEVFQCGSACQNECATLGKPCPIVNKRCNNGCYCISGYARDSSGICIPERNCVLQTHL</sequence>
<feature type="domain" description="TIL" evidence="4">
    <location>
        <begin position="29"/>
        <end position="84"/>
    </location>
</feature>
<dbReference type="Proteomes" id="UP000801492">
    <property type="component" value="Unassembled WGS sequence"/>
</dbReference>
<gene>
    <name evidence="5" type="ORF">ILUMI_10538</name>
</gene>
<name>A0A8K0D280_IGNLU</name>
<dbReference type="SUPFAM" id="SSF57567">
    <property type="entry name" value="Serine protease inhibitors"/>
    <property type="match status" value="1"/>
</dbReference>
<dbReference type="PANTHER" id="PTHR23259:SF70">
    <property type="entry name" value="ACCESSORY GLAND PROTEIN ACP62F-RELATED"/>
    <property type="match status" value="1"/>
</dbReference>
<dbReference type="CDD" id="cd19941">
    <property type="entry name" value="TIL"/>
    <property type="match status" value="1"/>
</dbReference>
<dbReference type="PANTHER" id="PTHR23259">
    <property type="entry name" value="RIDDLE"/>
    <property type="match status" value="1"/>
</dbReference>
<dbReference type="InterPro" id="IPR051368">
    <property type="entry name" value="SerProtInhib-TIL_Domain"/>
</dbReference>
<accession>A0A8K0D280</accession>
<evidence type="ECO:0000256" key="3">
    <source>
        <dbReference type="SAM" id="SignalP"/>
    </source>
</evidence>
<evidence type="ECO:0000256" key="1">
    <source>
        <dbReference type="ARBA" id="ARBA00022690"/>
    </source>
</evidence>
<feature type="chain" id="PRO_5035457562" description="TIL domain-containing protein" evidence="3">
    <location>
        <begin position="20"/>
        <end position="90"/>
    </location>
</feature>
<keyword evidence="6" id="KW-1185">Reference proteome</keyword>
<dbReference type="InterPro" id="IPR002919">
    <property type="entry name" value="TIL_dom"/>
</dbReference>
<protein>
    <recommendedName>
        <fullName evidence="4">TIL domain-containing protein</fullName>
    </recommendedName>
</protein>
<evidence type="ECO:0000313" key="5">
    <source>
        <dbReference type="EMBL" id="KAF2895637.1"/>
    </source>
</evidence>
<dbReference type="EMBL" id="VTPC01005740">
    <property type="protein sequence ID" value="KAF2895637.1"/>
    <property type="molecule type" value="Genomic_DNA"/>
</dbReference>
<reference evidence="5" key="1">
    <citation type="submission" date="2019-08" db="EMBL/GenBank/DDBJ databases">
        <title>The genome of the North American firefly Photinus pyralis.</title>
        <authorList>
            <consortium name="Photinus pyralis genome working group"/>
            <person name="Fallon T.R."/>
            <person name="Sander Lower S.E."/>
            <person name="Weng J.-K."/>
        </authorList>
    </citation>
    <scope>NUCLEOTIDE SEQUENCE</scope>
    <source>
        <strain evidence="5">TRF0915ILg1</strain>
        <tissue evidence="5">Whole body</tissue>
    </source>
</reference>
<feature type="signal peptide" evidence="3">
    <location>
        <begin position="1"/>
        <end position="19"/>
    </location>
</feature>
<keyword evidence="2" id="KW-1015">Disulfide bond</keyword>
<dbReference type="GO" id="GO:0030414">
    <property type="term" value="F:peptidase inhibitor activity"/>
    <property type="evidence" value="ECO:0007669"/>
    <property type="project" value="UniProtKB-KW"/>
</dbReference>
<evidence type="ECO:0000256" key="2">
    <source>
        <dbReference type="ARBA" id="ARBA00023157"/>
    </source>
</evidence>
<dbReference type="InterPro" id="IPR036084">
    <property type="entry name" value="Ser_inhib-like_sf"/>
</dbReference>
<evidence type="ECO:0000313" key="6">
    <source>
        <dbReference type="Proteomes" id="UP000801492"/>
    </source>
</evidence>
<dbReference type="Gene3D" id="2.10.25.10">
    <property type="entry name" value="Laminin"/>
    <property type="match status" value="1"/>
</dbReference>
<evidence type="ECO:0000259" key="4">
    <source>
        <dbReference type="Pfam" id="PF01826"/>
    </source>
</evidence>
<keyword evidence="1" id="KW-0646">Protease inhibitor</keyword>
<organism evidence="5 6">
    <name type="scientific">Ignelater luminosus</name>
    <name type="common">Cucubano</name>
    <name type="synonym">Pyrophorus luminosus</name>
    <dbReference type="NCBI Taxonomy" id="2038154"/>
    <lineage>
        <taxon>Eukaryota</taxon>
        <taxon>Metazoa</taxon>
        <taxon>Ecdysozoa</taxon>
        <taxon>Arthropoda</taxon>
        <taxon>Hexapoda</taxon>
        <taxon>Insecta</taxon>
        <taxon>Pterygota</taxon>
        <taxon>Neoptera</taxon>
        <taxon>Endopterygota</taxon>
        <taxon>Coleoptera</taxon>
        <taxon>Polyphaga</taxon>
        <taxon>Elateriformia</taxon>
        <taxon>Elateroidea</taxon>
        <taxon>Elateridae</taxon>
        <taxon>Agrypninae</taxon>
        <taxon>Pyrophorini</taxon>
        <taxon>Ignelater</taxon>
    </lineage>
</organism>
<dbReference type="AlphaFoldDB" id="A0A8K0D280"/>
<keyword evidence="3" id="KW-0732">Signal</keyword>